<dbReference type="AlphaFoldDB" id="A0AAD9YI07"/>
<sequence>MAGLVGYDSSDEDDDVQETIPQEKVPSLTHYSFLPSSSLSHHPQTETSKIAVPLQQQPDSKDAKPPSPQPPKQEAQEPQPPSENITIGPVQQHSVPLGPSLPSMGTQLRQGPSSQAADGADSPYTASRALLRDLTLPPVPNFDIPPSPPGSPPSALTAKFTQFIELKKKGVHFNAKLAQSAALRNPSLTDKLMDFVDIDGRGGYVTTLPHDIWDPTSEAALPEWATRTALRQSQGRVRAERAGLRKAGGPVDFVPAAAGGPSVSEVASPGNEAAAASASSSELGAISRAGKRKAGGW</sequence>
<evidence type="ECO:0000313" key="2">
    <source>
        <dbReference type="EMBL" id="KAK2769256.1"/>
    </source>
</evidence>
<dbReference type="PANTHER" id="PTHR13464:SF0">
    <property type="entry name" value="SAP30-BINDING PROTEIN"/>
    <property type="match status" value="1"/>
</dbReference>
<dbReference type="GO" id="GO:0006355">
    <property type="term" value="P:regulation of DNA-templated transcription"/>
    <property type="evidence" value="ECO:0007669"/>
    <property type="project" value="InterPro"/>
</dbReference>
<dbReference type="EMBL" id="VYYT01000112">
    <property type="protein sequence ID" value="KAK2769256.1"/>
    <property type="molecule type" value="Genomic_DNA"/>
</dbReference>
<gene>
    <name evidence="2" type="ORF">CKAH01_00863</name>
</gene>
<dbReference type="Proteomes" id="UP001281614">
    <property type="component" value="Unassembled WGS sequence"/>
</dbReference>
<feature type="region of interest" description="Disordered" evidence="1">
    <location>
        <begin position="1"/>
        <end position="126"/>
    </location>
</feature>
<keyword evidence="3" id="KW-1185">Reference proteome</keyword>
<feature type="compositionally biased region" description="Polar residues" evidence="1">
    <location>
        <begin position="103"/>
        <end position="116"/>
    </location>
</feature>
<evidence type="ECO:0000313" key="3">
    <source>
        <dbReference type="Proteomes" id="UP001281614"/>
    </source>
</evidence>
<proteinExistence type="predicted"/>
<reference evidence="2" key="1">
    <citation type="submission" date="2023-02" db="EMBL/GenBank/DDBJ databases">
        <title>Colletotrichum kahawae CIFC_Que2 genome sequencing and assembly.</title>
        <authorList>
            <person name="Baroncelli R."/>
        </authorList>
    </citation>
    <scope>NUCLEOTIDE SEQUENCE</scope>
    <source>
        <strain evidence="2">CIFC_Que2</strain>
    </source>
</reference>
<feature type="region of interest" description="Disordered" evidence="1">
    <location>
        <begin position="136"/>
        <end position="155"/>
    </location>
</feature>
<evidence type="ECO:0000256" key="1">
    <source>
        <dbReference type="SAM" id="MobiDB-lite"/>
    </source>
</evidence>
<dbReference type="GO" id="GO:0005634">
    <property type="term" value="C:nucleus"/>
    <property type="evidence" value="ECO:0007669"/>
    <property type="project" value="TreeGrafter"/>
</dbReference>
<feature type="compositionally biased region" description="Pro residues" evidence="1">
    <location>
        <begin position="137"/>
        <end position="152"/>
    </location>
</feature>
<accession>A0AAD9YI07</accession>
<name>A0AAD9YI07_COLKA</name>
<dbReference type="PANTHER" id="PTHR13464">
    <property type="entry name" value="TRANSCRIPTIONAL REGULATOR PROTEIN HCNGP"/>
    <property type="match status" value="1"/>
</dbReference>
<protein>
    <submittedName>
        <fullName evidence="2">HCNGP-like protein</fullName>
    </submittedName>
</protein>
<dbReference type="Pfam" id="PF07818">
    <property type="entry name" value="HCNGP"/>
    <property type="match status" value="1"/>
</dbReference>
<organism evidence="2 3">
    <name type="scientific">Colletotrichum kahawae</name>
    <name type="common">Coffee berry disease fungus</name>
    <dbReference type="NCBI Taxonomy" id="34407"/>
    <lineage>
        <taxon>Eukaryota</taxon>
        <taxon>Fungi</taxon>
        <taxon>Dikarya</taxon>
        <taxon>Ascomycota</taxon>
        <taxon>Pezizomycotina</taxon>
        <taxon>Sordariomycetes</taxon>
        <taxon>Hypocreomycetidae</taxon>
        <taxon>Glomerellales</taxon>
        <taxon>Glomerellaceae</taxon>
        <taxon>Colletotrichum</taxon>
        <taxon>Colletotrichum gloeosporioides species complex</taxon>
    </lineage>
</organism>
<feature type="region of interest" description="Disordered" evidence="1">
    <location>
        <begin position="275"/>
        <end position="297"/>
    </location>
</feature>
<dbReference type="InterPro" id="IPR012479">
    <property type="entry name" value="SAP30BP"/>
</dbReference>
<comment type="caution">
    <text evidence="2">The sequence shown here is derived from an EMBL/GenBank/DDBJ whole genome shotgun (WGS) entry which is preliminary data.</text>
</comment>